<dbReference type="OrthoDB" id="27492at2157"/>
<evidence type="ECO:0000256" key="3">
    <source>
        <dbReference type="ARBA" id="ARBA00022679"/>
    </source>
</evidence>
<dbReference type="HOGENOM" id="CLU_107018_0_0_2"/>
<evidence type="ECO:0000256" key="2">
    <source>
        <dbReference type="ARBA" id="ARBA00022603"/>
    </source>
</evidence>
<dbReference type="Gene3D" id="3.40.1280.10">
    <property type="match status" value="1"/>
</dbReference>
<accession>E3GXV4</accession>
<reference evidence="7 8" key="1">
    <citation type="journal article" date="2010" name="Stand. Genomic Sci.">
        <title>Complete genome sequence of Methanothermus fervidus type strain (V24S).</title>
        <authorList>
            <person name="Anderson I."/>
            <person name="Djao O.D."/>
            <person name="Misra M."/>
            <person name="Chertkov O."/>
            <person name="Nolan M."/>
            <person name="Lucas S."/>
            <person name="Lapidus A."/>
            <person name="Del Rio T.G."/>
            <person name="Tice H."/>
            <person name="Cheng J.F."/>
            <person name="Tapia R."/>
            <person name="Han C."/>
            <person name="Goodwin L."/>
            <person name="Pitluck S."/>
            <person name="Liolios K."/>
            <person name="Ivanova N."/>
            <person name="Mavromatis K."/>
            <person name="Mikhailova N."/>
            <person name="Pati A."/>
            <person name="Brambilla E."/>
            <person name="Chen A."/>
            <person name="Palaniappan K."/>
            <person name="Land M."/>
            <person name="Hauser L."/>
            <person name="Chang Y.J."/>
            <person name="Jeffries C.D."/>
            <person name="Sikorski J."/>
            <person name="Spring S."/>
            <person name="Rohde M."/>
            <person name="Eichinger K."/>
            <person name="Huber H."/>
            <person name="Wirth R."/>
            <person name="Goker M."/>
            <person name="Detter J.C."/>
            <person name="Woyke T."/>
            <person name="Bristow J."/>
            <person name="Eisen J.A."/>
            <person name="Markowitz V."/>
            <person name="Hugenholtz P."/>
            <person name="Klenk H.P."/>
            <person name="Kyrpides N.C."/>
        </authorList>
    </citation>
    <scope>NUCLEOTIDE SEQUENCE [LARGE SCALE GENOMIC DNA]</scope>
    <source>
        <strain evidence="8">ATCC 43054 / DSM 2088 / JCM 10308 / V24 S</strain>
    </source>
</reference>
<dbReference type="GO" id="GO:0005737">
    <property type="term" value="C:cytoplasm"/>
    <property type="evidence" value="ECO:0007669"/>
    <property type="project" value="UniProtKB-SubCell"/>
</dbReference>
<dbReference type="InterPro" id="IPR029028">
    <property type="entry name" value="Alpha/beta_knot_MTases"/>
</dbReference>
<feature type="binding site" evidence="6">
    <location>
        <position position="131"/>
    </location>
    <ligand>
        <name>S-adenosyl-L-methionine</name>
        <dbReference type="ChEBI" id="CHEBI:59789"/>
    </ligand>
</feature>
<dbReference type="STRING" id="523846.Mfer_0333"/>
<keyword evidence="5 6" id="KW-0819">tRNA processing</keyword>
<keyword evidence="3 6" id="KW-0808">Transferase</keyword>
<dbReference type="InterPro" id="IPR007158">
    <property type="entry name" value="TrmY"/>
</dbReference>
<comment type="subcellular location">
    <subcellularLocation>
        <location evidence="6">Cytoplasm</location>
    </subcellularLocation>
</comment>
<comment type="function">
    <text evidence="6">Specifically catalyzes the N1-methylation of pseudouridine at position 54 (Psi54) in tRNAs.</text>
</comment>
<keyword evidence="8" id="KW-1185">Reference proteome</keyword>
<dbReference type="EC" id="2.1.1.257" evidence="6"/>
<evidence type="ECO:0000256" key="4">
    <source>
        <dbReference type="ARBA" id="ARBA00022691"/>
    </source>
</evidence>
<feature type="binding site" evidence="6">
    <location>
        <position position="154"/>
    </location>
    <ligand>
        <name>S-adenosyl-L-methionine</name>
        <dbReference type="ChEBI" id="CHEBI:59789"/>
    </ligand>
</feature>
<dbReference type="NCBIfam" id="NF002560">
    <property type="entry name" value="PRK02135.1"/>
    <property type="match status" value="1"/>
</dbReference>
<dbReference type="GO" id="GO:0030488">
    <property type="term" value="P:tRNA methylation"/>
    <property type="evidence" value="ECO:0007669"/>
    <property type="project" value="UniProtKB-UniRule"/>
</dbReference>
<comment type="caution">
    <text evidence="6">Lacks conserved residue(s) required for the propagation of feature annotation.</text>
</comment>
<keyword evidence="4 6" id="KW-0949">S-adenosyl-L-methionine</keyword>
<dbReference type="CDD" id="cd18087">
    <property type="entry name" value="TrmY-like"/>
    <property type="match status" value="1"/>
</dbReference>
<dbReference type="GO" id="GO:0008757">
    <property type="term" value="F:S-adenosylmethionine-dependent methyltransferase activity"/>
    <property type="evidence" value="ECO:0007669"/>
    <property type="project" value="UniProtKB-UniRule"/>
</dbReference>
<dbReference type="Pfam" id="PF04013">
    <property type="entry name" value="Methyltrn_RNA_2"/>
    <property type="match status" value="1"/>
</dbReference>
<name>E3GXV4_METFV</name>
<dbReference type="AlphaFoldDB" id="E3GXV4"/>
<dbReference type="KEGG" id="mfv:Mfer_0333"/>
<evidence type="ECO:0000256" key="1">
    <source>
        <dbReference type="ARBA" id="ARBA00022490"/>
    </source>
</evidence>
<evidence type="ECO:0000256" key="5">
    <source>
        <dbReference type="ARBA" id="ARBA00022694"/>
    </source>
</evidence>
<comment type="catalytic activity">
    <reaction evidence="6">
        <text>pseudouridine(54) in tRNA + S-adenosyl-L-methionine = N(1)-methylpseudouridine(54) in tRNA + S-adenosyl-L-homocysteine + H(+)</text>
        <dbReference type="Rhea" id="RHEA:55292"/>
        <dbReference type="Rhea" id="RHEA-COMP:14140"/>
        <dbReference type="Rhea" id="RHEA-COMP:14141"/>
        <dbReference type="ChEBI" id="CHEBI:15378"/>
        <dbReference type="ChEBI" id="CHEBI:57856"/>
        <dbReference type="ChEBI" id="CHEBI:59789"/>
        <dbReference type="ChEBI" id="CHEBI:65314"/>
        <dbReference type="ChEBI" id="CHEBI:74890"/>
        <dbReference type="EC" id="2.1.1.257"/>
    </reaction>
</comment>
<dbReference type="InterPro" id="IPR029026">
    <property type="entry name" value="tRNA_m1G_MTases_N"/>
</dbReference>
<dbReference type="Proteomes" id="UP000002315">
    <property type="component" value="Chromosome"/>
</dbReference>
<proteinExistence type="inferred from homology"/>
<dbReference type="PANTHER" id="PTHR40703:SF1">
    <property type="entry name" value="TRNA (PSEUDOURIDINE(54)-N(1))-METHYLTRANSFERASE"/>
    <property type="match status" value="1"/>
</dbReference>
<evidence type="ECO:0000313" key="8">
    <source>
        <dbReference type="Proteomes" id="UP000002315"/>
    </source>
</evidence>
<evidence type="ECO:0000313" key="7">
    <source>
        <dbReference type="EMBL" id="ADP77136.1"/>
    </source>
</evidence>
<sequence>MATREFIVRMNDTTTSPNFSLNNLTGVGRLDLACRAVSSALFLSHSIRKNSKIYVNLNGPPSPPVTILFDAKNLKRVYPDERNIASHIRIALKKFDKKEIFTETEPGIFIAKKSFEELIKEKNKKADIYYLSKDGKDIRKFKFNLEKDLCFILGDHKGIPKKTEKFLDELGIKKISVGEIEYLASQVITIVHYELDRRLASR</sequence>
<comment type="subunit">
    <text evidence="6">Homodimer.</text>
</comment>
<dbReference type="HAMAP" id="MF_00587">
    <property type="entry name" value="tRNA_methyltr_TrmY"/>
    <property type="match status" value="1"/>
</dbReference>
<comment type="similarity">
    <text evidence="6">Belongs to the methyltransferase superfamily. TrmY family.</text>
</comment>
<keyword evidence="2 6" id="KW-0489">Methyltransferase</keyword>
<evidence type="ECO:0000256" key="6">
    <source>
        <dbReference type="HAMAP-Rule" id="MF_00587"/>
    </source>
</evidence>
<gene>
    <name evidence="6" type="primary">trmY</name>
    <name evidence="7" type="ordered locus">Mfer_0333</name>
</gene>
<dbReference type="GO" id="GO:0008175">
    <property type="term" value="F:tRNA methyltransferase activity"/>
    <property type="evidence" value="ECO:0007669"/>
    <property type="project" value="UniProtKB-UniRule"/>
</dbReference>
<dbReference type="EMBL" id="CP002278">
    <property type="protein sequence ID" value="ADP77136.1"/>
    <property type="molecule type" value="Genomic_DNA"/>
</dbReference>
<keyword evidence="1 6" id="KW-0963">Cytoplasm</keyword>
<dbReference type="PANTHER" id="PTHR40703">
    <property type="entry name" value="TRNA (PSEUDOURIDINE(54)-N(1))-METHYLTRANSFERASE"/>
    <property type="match status" value="1"/>
</dbReference>
<protein>
    <recommendedName>
        <fullName evidence="6">tRNA (pseudouridine(54)-N(1))-methyltransferase</fullName>
        <ecNumber evidence="6">2.1.1.257</ecNumber>
    </recommendedName>
</protein>
<organism evidence="7 8">
    <name type="scientific">Methanothermus fervidus (strain ATCC 43054 / DSM 2088 / JCM 10308 / V24 S)</name>
    <dbReference type="NCBI Taxonomy" id="523846"/>
    <lineage>
        <taxon>Archaea</taxon>
        <taxon>Methanobacteriati</taxon>
        <taxon>Methanobacteriota</taxon>
        <taxon>Methanomada group</taxon>
        <taxon>Methanobacteria</taxon>
        <taxon>Methanobacteriales</taxon>
        <taxon>Methanothermaceae</taxon>
        <taxon>Methanothermus</taxon>
    </lineage>
</organism>
<dbReference type="SUPFAM" id="SSF75217">
    <property type="entry name" value="alpha/beta knot"/>
    <property type="match status" value="1"/>
</dbReference>